<dbReference type="InterPro" id="IPR029060">
    <property type="entry name" value="PIN-like_dom_sf"/>
</dbReference>
<feature type="region of interest" description="Disordered" evidence="7">
    <location>
        <begin position="538"/>
        <end position="557"/>
    </location>
</feature>
<reference evidence="10" key="1">
    <citation type="submission" date="2021-06" db="EMBL/GenBank/DDBJ databases">
        <authorList>
            <person name="Kallberg Y."/>
            <person name="Tangrot J."/>
            <person name="Rosling A."/>
        </authorList>
    </citation>
    <scope>NUCLEOTIDE SEQUENCE</scope>
    <source>
        <strain evidence="10">IA702</strain>
    </source>
</reference>
<dbReference type="InterPro" id="IPR006085">
    <property type="entry name" value="XPG_DNA_repair_N"/>
</dbReference>
<dbReference type="SUPFAM" id="SSF47807">
    <property type="entry name" value="5' to 3' exonuclease, C-terminal subdomain"/>
    <property type="match status" value="1"/>
</dbReference>
<comment type="caution">
    <text evidence="10">The sequence shown here is derived from an EMBL/GenBank/DDBJ whole genome shotgun (WGS) entry which is preliminary data.</text>
</comment>
<evidence type="ECO:0000313" key="11">
    <source>
        <dbReference type="Proteomes" id="UP000789572"/>
    </source>
</evidence>
<dbReference type="InterPro" id="IPR036279">
    <property type="entry name" value="5-3_exonuclease_C_sf"/>
</dbReference>
<keyword evidence="5" id="KW-0378">Hydrolase</keyword>
<proteinExistence type="predicted"/>
<dbReference type="SUPFAM" id="SSF88723">
    <property type="entry name" value="PIN domain-like"/>
    <property type="match status" value="1"/>
</dbReference>
<feature type="domain" description="XPG-I" evidence="8">
    <location>
        <begin position="633"/>
        <end position="703"/>
    </location>
</feature>
<dbReference type="SMART" id="SM00484">
    <property type="entry name" value="XPGI"/>
    <property type="match status" value="1"/>
</dbReference>
<feature type="domain" description="XPG N-terminal" evidence="9">
    <location>
        <begin position="1"/>
        <end position="102"/>
    </location>
</feature>
<feature type="compositionally biased region" description="Pro residues" evidence="7">
    <location>
        <begin position="538"/>
        <end position="553"/>
    </location>
</feature>
<sequence>MGIKGLTPFLRRFAPSSLTPISINDLQNKTLAIDGTLFIQRFVKGADRGENSHPFPHVLGFYQLIAFLKYYNIKPIFIFDGDANIRQKLQERMRRRSVIEKTKVQLGSENKRQTRLKEWDQIAESLKIRSKRDLLRSEYVTAGIKDLVDIVGDEGLDTQTALKIGKAQGMSTFMLRNPRFSPTIDDILIRTRVEKLVTSVLLDSKELRFSKTRSRAQKLGQMEANLLNDVLLNKILDIPQQLKLSMEASLRDARDQKPAEPLSSVMSDQISTPEAPEMVELSQPSPLADSTAPTSIPEPPASTELPDIALETKTSEEEETVDRDALEHTDQKPAEPSSPVVSDQIRTPDSPEVVELSQQIPLVDSAAPTSIPEPPTSAELPDVSLETKALEEEETVDRDALEHTDQKPAEPSSPVASDQIRTPDSPEVVELSQPSPLADSTASTLIPEPPTSITEPPTSIPEQLTSAELPGVSLETKALEEEETLDRDALEHADQKQAEPSSAVVSDQIRTPDSPEVVELSQPIPLVDSAASTLIPEPPTSIPEPPTSIPEPPTSTELPDIALETKTIEEEETLDLETLEDIISTYKRTIELSDLRSTLLDVTSETDYYVTRLEKAVAPVTRNMIEEAKAFLRKSGVPCLTCHDHEAEAMCASLTTHGIADATVTEDMDAALFGEGVVIRQLQWKNQPMLEYSSVKAREELELSKEAFLDLCIMCGTDFGGKVEKIGPVTALKLIRQYETIENIVDNCSSRFDFPDNYLDEVRVTRQIFNKPPKVEAIGSVAYEMKPESSDLESFLALYDIQPSSVNIFNDAPQAENKNLNDMVYF</sequence>
<dbReference type="InterPro" id="IPR006086">
    <property type="entry name" value="XPG-I_dom"/>
</dbReference>
<keyword evidence="4" id="KW-0255">Endonuclease</keyword>
<dbReference type="AlphaFoldDB" id="A0A9N8YZ42"/>
<accession>A0A9N8YZ42</accession>
<dbReference type="PANTHER" id="PTHR11081:SF9">
    <property type="entry name" value="FLAP ENDONUCLEASE 1"/>
    <property type="match status" value="1"/>
</dbReference>
<dbReference type="Gene3D" id="3.40.50.1010">
    <property type="entry name" value="5'-nuclease"/>
    <property type="match status" value="2"/>
</dbReference>
<dbReference type="Proteomes" id="UP000789572">
    <property type="component" value="Unassembled WGS sequence"/>
</dbReference>
<dbReference type="InterPro" id="IPR008918">
    <property type="entry name" value="HhH2"/>
</dbReference>
<dbReference type="GO" id="GO:0003677">
    <property type="term" value="F:DNA binding"/>
    <property type="evidence" value="ECO:0007669"/>
    <property type="project" value="InterPro"/>
</dbReference>
<name>A0A9N8YZ42_9GLOM</name>
<dbReference type="InterPro" id="IPR006084">
    <property type="entry name" value="XPG/Rad2"/>
</dbReference>
<evidence type="ECO:0000256" key="2">
    <source>
        <dbReference type="ARBA" id="ARBA00022722"/>
    </source>
</evidence>
<evidence type="ECO:0000256" key="4">
    <source>
        <dbReference type="ARBA" id="ARBA00022759"/>
    </source>
</evidence>
<keyword evidence="11" id="KW-1185">Reference proteome</keyword>
<evidence type="ECO:0000256" key="6">
    <source>
        <dbReference type="ARBA" id="ARBA00022842"/>
    </source>
</evidence>
<feature type="compositionally biased region" description="Polar residues" evidence="7">
    <location>
        <begin position="432"/>
        <end position="444"/>
    </location>
</feature>
<keyword evidence="3" id="KW-0479">Metal-binding</keyword>
<comment type="cofactor">
    <cofactor evidence="1">
        <name>Mg(2+)</name>
        <dbReference type="ChEBI" id="CHEBI:18420"/>
    </cofactor>
</comment>
<dbReference type="GO" id="GO:0008409">
    <property type="term" value="F:5'-3' exonuclease activity"/>
    <property type="evidence" value="ECO:0007669"/>
    <property type="project" value="TreeGrafter"/>
</dbReference>
<dbReference type="GO" id="GO:0006281">
    <property type="term" value="P:DNA repair"/>
    <property type="evidence" value="ECO:0007669"/>
    <property type="project" value="UniProtKB-ARBA"/>
</dbReference>
<dbReference type="GO" id="GO:0017108">
    <property type="term" value="F:5'-flap endonuclease activity"/>
    <property type="evidence" value="ECO:0007669"/>
    <property type="project" value="TreeGrafter"/>
</dbReference>
<dbReference type="PANTHER" id="PTHR11081">
    <property type="entry name" value="FLAP ENDONUCLEASE FAMILY MEMBER"/>
    <property type="match status" value="1"/>
</dbReference>
<dbReference type="SMART" id="SM00279">
    <property type="entry name" value="HhH2"/>
    <property type="match status" value="1"/>
</dbReference>
<evidence type="ECO:0000256" key="3">
    <source>
        <dbReference type="ARBA" id="ARBA00022723"/>
    </source>
</evidence>
<dbReference type="Gene3D" id="1.10.150.20">
    <property type="entry name" value="5' to 3' exonuclease, C-terminal subdomain"/>
    <property type="match status" value="1"/>
</dbReference>
<feature type="compositionally biased region" description="Basic and acidic residues" evidence="7">
    <location>
        <begin position="397"/>
        <end position="408"/>
    </location>
</feature>
<evidence type="ECO:0000256" key="5">
    <source>
        <dbReference type="ARBA" id="ARBA00022801"/>
    </source>
</evidence>
<dbReference type="PRINTS" id="PR00853">
    <property type="entry name" value="XPGRADSUPER"/>
</dbReference>
<evidence type="ECO:0000259" key="8">
    <source>
        <dbReference type="SMART" id="SM00484"/>
    </source>
</evidence>
<feature type="compositionally biased region" description="Basic and acidic residues" evidence="7">
    <location>
        <begin position="486"/>
        <end position="497"/>
    </location>
</feature>
<feature type="compositionally biased region" description="Low complexity" evidence="7">
    <location>
        <begin position="451"/>
        <end position="462"/>
    </location>
</feature>
<feature type="region of interest" description="Disordered" evidence="7">
    <location>
        <begin position="252"/>
        <end position="518"/>
    </location>
</feature>
<feature type="compositionally biased region" description="Polar residues" evidence="7">
    <location>
        <begin position="498"/>
        <end position="511"/>
    </location>
</feature>
<evidence type="ECO:0000256" key="7">
    <source>
        <dbReference type="SAM" id="MobiDB-lite"/>
    </source>
</evidence>
<dbReference type="GO" id="GO:0046872">
    <property type="term" value="F:metal ion binding"/>
    <property type="evidence" value="ECO:0007669"/>
    <property type="project" value="UniProtKB-KW"/>
</dbReference>
<protein>
    <submittedName>
        <fullName evidence="10">10102_t:CDS:1</fullName>
    </submittedName>
</protein>
<feature type="compositionally biased region" description="Basic and acidic residues" evidence="7">
    <location>
        <begin position="322"/>
        <end position="333"/>
    </location>
</feature>
<organism evidence="10 11">
    <name type="scientific">Paraglomus occultum</name>
    <dbReference type="NCBI Taxonomy" id="144539"/>
    <lineage>
        <taxon>Eukaryota</taxon>
        <taxon>Fungi</taxon>
        <taxon>Fungi incertae sedis</taxon>
        <taxon>Mucoromycota</taxon>
        <taxon>Glomeromycotina</taxon>
        <taxon>Glomeromycetes</taxon>
        <taxon>Paraglomerales</taxon>
        <taxon>Paraglomeraceae</taxon>
        <taxon>Paraglomus</taxon>
    </lineage>
</organism>
<keyword evidence="6" id="KW-0460">Magnesium</keyword>
<evidence type="ECO:0000313" key="10">
    <source>
        <dbReference type="EMBL" id="CAG8455487.1"/>
    </source>
</evidence>
<gene>
    <name evidence="10" type="ORF">POCULU_LOCUS274</name>
</gene>
<keyword evidence="2" id="KW-0540">Nuclease</keyword>
<dbReference type="Pfam" id="PF00867">
    <property type="entry name" value="XPG_I"/>
    <property type="match status" value="1"/>
</dbReference>
<evidence type="ECO:0000256" key="1">
    <source>
        <dbReference type="ARBA" id="ARBA00001946"/>
    </source>
</evidence>
<evidence type="ECO:0000259" key="9">
    <source>
        <dbReference type="SMART" id="SM00485"/>
    </source>
</evidence>
<dbReference type="OrthoDB" id="31113at2759"/>
<dbReference type="EMBL" id="CAJVPJ010000013">
    <property type="protein sequence ID" value="CAG8455487.1"/>
    <property type="molecule type" value="Genomic_DNA"/>
</dbReference>
<dbReference type="SMART" id="SM00485">
    <property type="entry name" value="XPGN"/>
    <property type="match status" value="1"/>
</dbReference>
<dbReference type="Pfam" id="PF00752">
    <property type="entry name" value="XPG_N"/>
    <property type="match status" value="1"/>
</dbReference>